<reference evidence="4 5" key="1">
    <citation type="journal article" date="2018" name="Sci. Data">
        <title>The draft genome sequence of cork oak.</title>
        <authorList>
            <person name="Ramos A.M."/>
            <person name="Usie A."/>
            <person name="Barbosa P."/>
            <person name="Barros P.M."/>
            <person name="Capote T."/>
            <person name="Chaves I."/>
            <person name="Simoes F."/>
            <person name="Abreu I."/>
            <person name="Carrasquinho I."/>
            <person name="Faro C."/>
            <person name="Guimaraes J.B."/>
            <person name="Mendonca D."/>
            <person name="Nobrega F."/>
            <person name="Rodrigues L."/>
            <person name="Saibo N.J.M."/>
            <person name="Varela M.C."/>
            <person name="Egas C."/>
            <person name="Matos J."/>
            <person name="Miguel C.M."/>
            <person name="Oliveira M.M."/>
            <person name="Ricardo C.P."/>
            <person name="Goncalves S."/>
        </authorList>
    </citation>
    <scope>NUCLEOTIDE SEQUENCE [LARGE SCALE GENOMIC DNA]</scope>
    <source>
        <strain evidence="5">cv. HL8</strain>
    </source>
</reference>
<proteinExistence type="predicted"/>
<dbReference type="Pfam" id="PF14365">
    <property type="entry name" value="Neprosin_AP"/>
    <property type="match status" value="1"/>
</dbReference>
<dbReference type="AlphaFoldDB" id="A0AAW0IN49"/>
<keyword evidence="5" id="KW-1185">Reference proteome</keyword>
<dbReference type="EMBL" id="PKMF04000976">
    <property type="protein sequence ID" value="KAK7815853.1"/>
    <property type="molecule type" value="Genomic_DNA"/>
</dbReference>
<dbReference type="Proteomes" id="UP000237347">
    <property type="component" value="Unassembled WGS sequence"/>
</dbReference>
<evidence type="ECO:0000313" key="5">
    <source>
        <dbReference type="Proteomes" id="UP000237347"/>
    </source>
</evidence>
<dbReference type="InterPro" id="IPR025521">
    <property type="entry name" value="Neprosin_propep"/>
</dbReference>
<accession>A0AAW0IN49</accession>
<feature type="region of interest" description="Disordered" evidence="1">
    <location>
        <begin position="109"/>
        <end position="131"/>
    </location>
</feature>
<organism evidence="4 5">
    <name type="scientific">Quercus suber</name>
    <name type="common">Cork oak</name>
    <dbReference type="NCBI Taxonomy" id="58331"/>
    <lineage>
        <taxon>Eukaryota</taxon>
        <taxon>Viridiplantae</taxon>
        <taxon>Streptophyta</taxon>
        <taxon>Embryophyta</taxon>
        <taxon>Tracheophyta</taxon>
        <taxon>Spermatophyta</taxon>
        <taxon>Magnoliopsida</taxon>
        <taxon>eudicotyledons</taxon>
        <taxon>Gunneridae</taxon>
        <taxon>Pentapetalae</taxon>
        <taxon>rosids</taxon>
        <taxon>fabids</taxon>
        <taxon>Fagales</taxon>
        <taxon>Fagaceae</taxon>
        <taxon>Quercus</taxon>
    </lineage>
</organism>
<feature type="domain" description="Neprosin PEP catalytic" evidence="3">
    <location>
        <begin position="166"/>
        <end position="415"/>
    </location>
</feature>
<feature type="signal peptide" evidence="2">
    <location>
        <begin position="1"/>
        <end position="31"/>
    </location>
</feature>
<dbReference type="Pfam" id="PF03080">
    <property type="entry name" value="Neprosin"/>
    <property type="match status" value="1"/>
</dbReference>
<evidence type="ECO:0000313" key="4">
    <source>
        <dbReference type="EMBL" id="KAK7815853.1"/>
    </source>
</evidence>
<name>A0AAW0IN49_QUESU</name>
<dbReference type="InterPro" id="IPR053168">
    <property type="entry name" value="Glutamic_endopeptidase"/>
</dbReference>
<sequence length="415" mass="46925">MALPCGSGRRWKRAVKMTFCLFFLIPMSSVGNRNTNTIFDKKQKLEVQQQLKRLNKPALKSIESPDGDIIDCVDINKQPAFDHPLLKNHTIQMRPSSYPEGFSFDERNDVSSNSKPKFTQPWHLNGRCPEGTIPIRRTKEEDLLRAGSATNYGRKKHHNISNAQSKIDLSTHEHAVLIEQGDKYYGMMAEMNVWNPHTQETNEFSLSQFWMIAGKYGQDLNTIEAGMMVCEHLYGDSNTRLFTYWTDDSYQNTGCYNLMCSGFVQVDNQIAMGATVTPYSIYGGTQHSVKFYVWKDINGKGDWWMKIADRDFGYWPSSIFSILSDSASVVEWGGEVINSKHDGQHTTTQMGSGHFPEEGPGKASFFNKLKVIDGLTVLRGPRNSHTIITKPNCYNLISSGDFFYFGGPGRNPSCP</sequence>
<comment type="caution">
    <text evidence="4">The sequence shown here is derived from an EMBL/GenBank/DDBJ whole genome shotgun (WGS) entry which is preliminary data.</text>
</comment>
<gene>
    <name evidence="4" type="ORF">CFP56_001075</name>
</gene>
<dbReference type="PANTHER" id="PTHR31589:SF24">
    <property type="entry name" value="OS07G0205500 PROTEIN"/>
    <property type="match status" value="1"/>
</dbReference>
<evidence type="ECO:0000256" key="1">
    <source>
        <dbReference type="SAM" id="MobiDB-lite"/>
    </source>
</evidence>
<dbReference type="PANTHER" id="PTHR31589">
    <property type="entry name" value="PROTEIN, PUTATIVE (DUF239)-RELATED-RELATED"/>
    <property type="match status" value="1"/>
</dbReference>
<dbReference type="InterPro" id="IPR004314">
    <property type="entry name" value="Neprosin"/>
</dbReference>
<dbReference type="PROSITE" id="PS52045">
    <property type="entry name" value="NEPROSIN_PEP_CD"/>
    <property type="match status" value="1"/>
</dbReference>
<dbReference type="Gene3D" id="3.90.1320.10">
    <property type="entry name" value="Outer-capsid protein sigma 3, large lobe"/>
    <property type="match status" value="1"/>
</dbReference>
<dbReference type="Gramene" id="rna-CFP56_27634">
    <property type="protein sequence ID" value="cds-POF00558.1"/>
    <property type="gene ID" value="gene-CFP56_27634"/>
</dbReference>
<feature type="chain" id="PRO_5043821961" description="Neprosin PEP catalytic domain-containing protein" evidence="2">
    <location>
        <begin position="32"/>
        <end position="415"/>
    </location>
</feature>
<keyword evidence="2" id="KW-0732">Signal</keyword>
<evidence type="ECO:0000256" key="2">
    <source>
        <dbReference type="SAM" id="SignalP"/>
    </source>
</evidence>
<protein>
    <recommendedName>
        <fullName evidence="3">Neprosin PEP catalytic domain-containing protein</fullName>
    </recommendedName>
</protein>
<evidence type="ECO:0000259" key="3">
    <source>
        <dbReference type="PROSITE" id="PS52045"/>
    </source>
</evidence>